<evidence type="ECO:0000313" key="3">
    <source>
        <dbReference type="EMBL" id="MBP3983925.1"/>
    </source>
</evidence>
<sequence>MPHDHAIQCIHDPMLMLLSYLVSVLGSFTALQVAIGIPTAQTSGQRWQAVIAGGVALGAGAIWAMHFIAMLACRMEIPVTYDLGITALSAIIGVAACMAGLAITGAGSFGWNKLLLAGLCMGLGVAGMHYTGMAAMRMPAEIVYDPMIVGLSVIIAVVASTVALWLAFNLRGWVQMLGSALVMGVAVCGMHYTGMYAAHFVPNGQDPALSTAGGLGGDYLGMGIFAVATVLLTVMLVMTMQRRQRRAAVSI</sequence>
<feature type="transmembrane region" description="Helical" evidence="1">
    <location>
        <begin position="219"/>
        <end position="238"/>
    </location>
</feature>
<feature type="transmembrane region" description="Helical" evidence="1">
    <location>
        <begin position="83"/>
        <end position="102"/>
    </location>
</feature>
<feature type="transmembrane region" description="Helical" evidence="1">
    <location>
        <begin position="147"/>
        <end position="168"/>
    </location>
</feature>
<proteinExistence type="predicted"/>
<dbReference type="PROSITE" id="PS50924">
    <property type="entry name" value="MHYT"/>
    <property type="match status" value="1"/>
</dbReference>
<comment type="caution">
    <text evidence="3">The sequence shown here is derived from an EMBL/GenBank/DDBJ whole genome shotgun (WGS) entry which is preliminary data.</text>
</comment>
<reference evidence="3" key="2">
    <citation type="submission" date="2021-03" db="EMBL/GenBank/DDBJ databases">
        <authorList>
            <person name="Cao W."/>
        </authorList>
    </citation>
    <scope>NUCLEOTIDE SEQUENCE</scope>
    <source>
        <strain evidence="3">110414</strain>
    </source>
</reference>
<name>A0A941AT91_9GAMM</name>
<feature type="transmembrane region" description="Helical" evidence="1">
    <location>
        <begin position="17"/>
        <end position="37"/>
    </location>
</feature>
<evidence type="ECO:0000259" key="2">
    <source>
        <dbReference type="PROSITE" id="PS50924"/>
    </source>
</evidence>
<keyword evidence="1" id="KW-0812">Transmembrane</keyword>
<organism evidence="3 4">
    <name type="scientific">Pseudoxanthomonas helianthi</name>
    <dbReference type="NCBI Taxonomy" id="1453541"/>
    <lineage>
        <taxon>Bacteria</taxon>
        <taxon>Pseudomonadati</taxon>
        <taxon>Pseudomonadota</taxon>
        <taxon>Gammaproteobacteria</taxon>
        <taxon>Lysobacterales</taxon>
        <taxon>Lysobacteraceae</taxon>
        <taxon>Pseudoxanthomonas</taxon>
    </lineage>
</organism>
<dbReference type="PANTHER" id="PTHR35152:SF1">
    <property type="entry name" value="DOMAIN SIGNALLING PROTEIN, PUTATIVE (AFU_ORTHOLOGUE AFUA_5G11310)-RELATED"/>
    <property type="match status" value="1"/>
</dbReference>
<reference evidence="3" key="1">
    <citation type="journal article" date="2016" name="Int. J. Syst. Evol. Microbiol.">
        <title>Pseudoxanthomonas helianthi sp. nov., isolated from roots of Jerusalem artichoke (Helianthus tuberosus).</title>
        <authorList>
            <person name="Kittiwongwattana C."/>
            <person name="Thawai C."/>
        </authorList>
    </citation>
    <scope>NUCLEOTIDE SEQUENCE</scope>
    <source>
        <strain evidence="3">110414</strain>
    </source>
</reference>
<dbReference type="RefSeq" id="WP_210535735.1">
    <property type="nucleotide sequence ID" value="NZ_JAGKTC010000001.1"/>
</dbReference>
<keyword evidence="4" id="KW-1185">Reference proteome</keyword>
<feature type="transmembrane region" description="Helical" evidence="1">
    <location>
        <begin position="180"/>
        <end position="199"/>
    </location>
</feature>
<dbReference type="PANTHER" id="PTHR35152">
    <property type="entry name" value="DOMAIN SIGNALLING PROTEIN, PUTATIVE (AFU_ORTHOLOGUE AFUA_5G11310)-RELATED"/>
    <property type="match status" value="1"/>
</dbReference>
<gene>
    <name evidence="3" type="ORF">J5837_05735</name>
</gene>
<evidence type="ECO:0000313" key="4">
    <source>
        <dbReference type="Proteomes" id="UP000673447"/>
    </source>
</evidence>
<dbReference type="InterPro" id="IPR005330">
    <property type="entry name" value="MHYT_dom"/>
</dbReference>
<dbReference type="GO" id="GO:0016020">
    <property type="term" value="C:membrane"/>
    <property type="evidence" value="ECO:0007669"/>
    <property type="project" value="UniProtKB-UniRule"/>
</dbReference>
<keyword evidence="1" id="KW-0472">Membrane</keyword>
<evidence type="ECO:0000256" key="1">
    <source>
        <dbReference type="PROSITE-ProRule" id="PRU00244"/>
    </source>
</evidence>
<keyword evidence="1" id="KW-1133">Transmembrane helix</keyword>
<accession>A0A941AT91</accession>
<dbReference type="Proteomes" id="UP000673447">
    <property type="component" value="Unassembled WGS sequence"/>
</dbReference>
<feature type="domain" description="MHYT" evidence="2">
    <location>
        <begin position="11"/>
        <end position="201"/>
    </location>
</feature>
<dbReference type="AlphaFoldDB" id="A0A941AT91"/>
<feature type="transmembrane region" description="Helical" evidence="1">
    <location>
        <begin position="114"/>
        <end position="135"/>
    </location>
</feature>
<dbReference type="EMBL" id="JAGKTC010000001">
    <property type="protein sequence ID" value="MBP3983925.1"/>
    <property type="molecule type" value="Genomic_DNA"/>
</dbReference>
<feature type="transmembrane region" description="Helical" evidence="1">
    <location>
        <begin position="49"/>
        <end position="71"/>
    </location>
</feature>
<dbReference type="Pfam" id="PF03707">
    <property type="entry name" value="MHYT"/>
    <property type="match status" value="3"/>
</dbReference>
<protein>
    <recommendedName>
        <fullName evidence="2">MHYT domain-containing protein</fullName>
    </recommendedName>
</protein>